<evidence type="ECO:0000313" key="2">
    <source>
        <dbReference type="Proteomes" id="UP001501444"/>
    </source>
</evidence>
<sequence length="81" mass="8983">MGALLFMESVCCVSPGLITLPSRNTVRLEPCRAYRREATWHTDPKRSQSSTAFSVQHRVDDQVVPVRMAALIEGAAARDQP</sequence>
<protein>
    <submittedName>
        <fullName evidence="1">Uncharacterized protein</fullName>
    </submittedName>
</protein>
<accession>A0ABN3GV20</accession>
<proteinExistence type="predicted"/>
<gene>
    <name evidence="1" type="ORF">GCM10010170_057260</name>
</gene>
<evidence type="ECO:0000313" key="1">
    <source>
        <dbReference type="EMBL" id="GAA2361677.1"/>
    </source>
</evidence>
<comment type="caution">
    <text evidence="1">The sequence shown here is derived from an EMBL/GenBank/DDBJ whole genome shotgun (WGS) entry which is preliminary data.</text>
</comment>
<name>A0ABN3GV20_9ACTN</name>
<reference evidence="1 2" key="1">
    <citation type="journal article" date="2019" name="Int. J. Syst. Evol. Microbiol.">
        <title>The Global Catalogue of Microorganisms (GCM) 10K type strain sequencing project: providing services to taxonomists for standard genome sequencing and annotation.</title>
        <authorList>
            <consortium name="The Broad Institute Genomics Platform"/>
            <consortium name="The Broad Institute Genome Sequencing Center for Infectious Disease"/>
            <person name="Wu L."/>
            <person name="Ma J."/>
        </authorList>
    </citation>
    <scope>NUCLEOTIDE SEQUENCE [LARGE SCALE GENOMIC DNA]</scope>
    <source>
        <strain evidence="1 2">JCM 3272</strain>
    </source>
</reference>
<dbReference type="EMBL" id="BAAARV010000053">
    <property type="protein sequence ID" value="GAA2361677.1"/>
    <property type="molecule type" value="Genomic_DNA"/>
</dbReference>
<keyword evidence="2" id="KW-1185">Reference proteome</keyword>
<dbReference type="Proteomes" id="UP001501444">
    <property type="component" value="Unassembled WGS sequence"/>
</dbReference>
<organism evidence="1 2">
    <name type="scientific">Dactylosporangium salmoneum</name>
    <dbReference type="NCBI Taxonomy" id="53361"/>
    <lineage>
        <taxon>Bacteria</taxon>
        <taxon>Bacillati</taxon>
        <taxon>Actinomycetota</taxon>
        <taxon>Actinomycetes</taxon>
        <taxon>Micromonosporales</taxon>
        <taxon>Micromonosporaceae</taxon>
        <taxon>Dactylosporangium</taxon>
    </lineage>
</organism>